<dbReference type="SUPFAM" id="SSF55073">
    <property type="entry name" value="Nucleotide cyclase"/>
    <property type="match status" value="1"/>
</dbReference>
<comment type="catalytic activity">
    <reaction evidence="3">
        <text>2 GTP = 3',3'-c-di-GMP + 2 diphosphate</text>
        <dbReference type="Rhea" id="RHEA:24898"/>
        <dbReference type="ChEBI" id="CHEBI:33019"/>
        <dbReference type="ChEBI" id="CHEBI:37565"/>
        <dbReference type="ChEBI" id="CHEBI:58805"/>
        <dbReference type="EC" id="2.7.7.65"/>
    </reaction>
</comment>
<sequence length="470" mass="53549">MAEAPTASTEQDDYRERYEQLLGELGRLEDHDQELGGLLKLTLSRVLFAVDKAYPELADAAARIRDKARKQDEHAFEVGRLKGELEDLARRIRELEASQPDVDDQPEPAPASHGTHNGSAAHVREVLPLLLDRIAFVDSLEGRRARLIAAIDDPSDRTLPSILIDRAATLINDMRQAIEKEKGELTRFLEQVTEALADIDQFSQAQSDDLAVQRDARLKLDDSLRQQVDDIDAQVESADDLDGLKLVVRERINRIRQQVQAFQQGEERRQEDVEADNEKLRQRLARLEDQTRMLEEQLKQSEAKLFRDNLTGLPNRLAFDHRVRLEMARMRRDETPLTLAIWDLDRFKEINDQLGHQAGDKTLIIVAQTFMKLIRDVDMIARFGGEEFVMLLPTAAGDDALKVVERIREKLARTKLRYRGREIGVTASCGLAEFEPNEEMETVFSRADDALYQAKEQGRNRCVLSADPVD</sequence>
<keyword evidence="4" id="KW-0175">Coiled coil</keyword>
<comment type="cofactor">
    <cofactor evidence="1">
        <name>Mg(2+)</name>
        <dbReference type="ChEBI" id="CHEBI:18420"/>
    </cofactor>
</comment>
<evidence type="ECO:0000256" key="4">
    <source>
        <dbReference type="SAM" id="Coils"/>
    </source>
</evidence>
<dbReference type="NCBIfam" id="TIGR00254">
    <property type="entry name" value="GGDEF"/>
    <property type="match status" value="1"/>
</dbReference>
<dbReference type="AlphaFoldDB" id="A0A6I6CTZ0"/>
<organism evidence="7 8">
    <name type="scientific">Guyparkeria halophila</name>
    <dbReference type="NCBI Taxonomy" id="47960"/>
    <lineage>
        <taxon>Bacteria</taxon>
        <taxon>Pseudomonadati</taxon>
        <taxon>Pseudomonadota</taxon>
        <taxon>Gammaproteobacteria</taxon>
        <taxon>Chromatiales</taxon>
        <taxon>Thioalkalibacteraceae</taxon>
        <taxon>Guyparkeria</taxon>
    </lineage>
</organism>
<evidence type="ECO:0000259" key="6">
    <source>
        <dbReference type="PROSITE" id="PS50887"/>
    </source>
</evidence>
<keyword evidence="8" id="KW-1185">Reference proteome</keyword>
<dbReference type="Gene3D" id="3.30.70.270">
    <property type="match status" value="1"/>
</dbReference>
<feature type="domain" description="GGDEF" evidence="6">
    <location>
        <begin position="335"/>
        <end position="467"/>
    </location>
</feature>
<dbReference type="PANTHER" id="PTHR45138">
    <property type="entry name" value="REGULATORY COMPONENTS OF SENSORY TRANSDUCTION SYSTEM"/>
    <property type="match status" value="1"/>
</dbReference>
<name>A0A6I6CTZ0_9GAMM</name>
<dbReference type="FunFam" id="3.30.70.270:FF:000001">
    <property type="entry name" value="Diguanylate cyclase domain protein"/>
    <property type="match status" value="1"/>
</dbReference>
<feature type="region of interest" description="Disordered" evidence="5">
    <location>
        <begin position="97"/>
        <end position="119"/>
    </location>
</feature>
<dbReference type="Pfam" id="PF00990">
    <property type="entry name" value="GGDEF"/>
    <property type="match status" value="1"/>
</dbReference>
<dbReference type="Proteomes" id="UP000427716">
    <property type="component" value="Chromosome"/>
</dbReference>
<protein>
    <recommendedName>
        <fullName evidence="2">diguanylate cyclase</fullName>
        <ecNumber evidence="2">2.7.7.65</ecNumber>
    </recommendedName>
</protein>
<evidence type="ECO:0000313" key="7">
    <source>
        <dbReference type="EMBL" id="QGT77439.1"/>
    </source>
</evidence>
<gene>
    <name evidence="7" type="ORF">GM160_00275</name>
</gene>
<reference evidence="7 8" key="1">
    <citation type="submission" date="2019-11" db="EMBL/GenBank/DDBJ databases">
        <authorList>
            <person name="Zhang J."/>
            <person name="Sun C."/>
        </authorList>
    </citation>
    <scope>NUCLEOTIDE SEQUENCE [LARGE SCALE GENOMIC DNA]</scope>
    <source>
        <strain evidence="8">sp2</strain>
    </source>
</reference>
<dbReference type="EMBL" id="CP046415">
    <property type="protein sequence ID" value="QGT77439.1"/>
    <property type="molecule type" value="Genomic_DNA"/>
</dbReference>
<dbReference type="PROSITE" id="PS50887">
    <property type="entry name" value="GGDEF"/>
    <property type="match status" value="1"/>
</dbReference>
<dbReference type="SMART" id="SM00267">
    <property type="entry name" value="GGDEF"/>
    <property type="match status" value="1"/>
</dbReference>
<dbReference type="PANTHER" id="PTHR45138:SF9">
    <property type="entry name" value="DIGUANYLATE CYCLASE DGCM-RELATED"/>
    <property type="match status" value="1"/>
</dbReference>
<dbReference type="KEGG" id="ghl:GM160_00275"/>
<dbReference type="CDD" id="cd01949">
    <property type="entry name" value="GGDEF"/>
    <property type="match status" value="1"/>
</dbReference>
<evidence type="ECO:0000256" key="5">
    <source>
        <dbReference type="SAM" id="MobiDB-lite"/>
    </source>
</evidence>
<dbReference type="InterPro" id="IPR000160">
    <property type="entry name" value="GGDEF_dom"/>
</dbReference>
<dbReference type="GO" id="GO:0052621">
    <property type="term" value="F:diguanylate cyclase activity"/>
    <property type="evidence" value="ECO:0007669"/>
    <property type="project" value="UniProtKB-EC"/>
</dbReference>
<dbReference type="EC" id="2.7.7.65" evidence="2"/>
<feature type="coiled-coil region" evidence="4">
    <location>
        <begin position="263"/>
        <end position="304"/>
    </location>
</feature>
<dbReference type="RefSeq" id="WP_156227263.1">
    <property type="nucleotide sequence ID" value="NZ_CP046415.1"/>
</dbReference>
<feature type="coiled-coil region" evidence="4">
    <location>
        <begin position="164"/>
        <end position="191"/>
    </location>
</feature>
<proteinExistence type="predicted"/>
<evidence type="ECO:0000313" key="8">
    <source>
        <dbReference type="Proteomes" id="UP000427716"/>
    </source>
</evidence>
<dbReference type="InterPro" id="IPR043128">
    <property type="entry name" value="Rev_trsase/Diguanyl_cyclase"/>
</dbReference>
<evidence type="ECO:0000256" key="1">
    <source>
        <dbReference type="ARBA" id="ARBA00001946"/>
    </source>
</evidence>
<dbReference type="InterPro" id="IPR029787">
    <property type="entry name" value="Nucleotide_cyclase"/>
</dbReference>
<dbReference type="InterPro" id="IPR050469">
    <property type="entry name" value="Diguanylate_Cyclase"/>
</dbReference>
<accession>A0A6I6CTZ0</accession>
<evidence type="ECO:0000256" key="3">
    <source>
        <dbReference type="ARBA" id="ARBA00034247"/>
    </source>
</evidence>
<evidence type="ECO:0000256" key="2">
    <source>
        <dbReference type="ARBA" id="ARBA00012528"/>
    </source>
</evidence>